<dbReference type="InterPro" id="IPR043472">
    <property type="entry name" value="Macro_dom-like"/>
</dbReference>
<dbReference type="SUPFAM" id="SSF52949">
    <property type="entry name" value="Macro domain-like"/>
    <property type="match status" value="1"/>
</dbReference>
<dbReference type="Pfam" id="PF20016">
    <property type="entry name" value="ThsA_Macro"/>
    <property type="match status" value="1"/>
</dbReference>
<dbReference type="RefSeq" id="WP_103884294.1">
    <property type="nucleotide sequence ID" value="NZ_FNVU01000002.1"/>
</dbReference>
<gene>
    <name evidence="2" type="ORF">SAMN05216223_102108</name>
</gene>
<reference evidence="2 3" key="1">
    <citation type="submission" date="2016-10" db="EMBL/GenBank/DDBJ databases">
        <authorList>
            <person name="de Groot N.N."/>
        </authorList>
    </citation>
    <scope>NUCLEOTIDE SEQUENCE [LARGE SCALE GENOMIC DNA]</scope>
    <source>
        <strain evidence="2 3">CGMCC 4.2023</strain>
    </source>
</reference>
<organism evidence="2 3">
    <name type="scientific">Actinacidiphila yanglinensis</name>
    <dbReference type="NCBI Taxonomy" id="310779"/>
    <lineage>
        <taxon>Bacteria</taxon>
        <taxon>Bacillati</taxon>
        <taxon>Actinomycetota</taxon>
        <taxon>Actinomycetes</taxon>
        <taxon>Kitasatosporales</taxon>
        <taxon>Streptomycetaceae</taxon>
        <taxon>Actinacidiphila</taxon>
    </lineage>
</organism>
<proteinExistence type="predicted"/>
<accession>A0A1H5V1S8</accession>
<dbReference type="Proteomes" id="UP000236754">
    <property type="component" value="Unassembled WGS sequence"/>
</dbReference>
<name>A0A1H5V1S8_9ACTN</name>
<dbReference type="OrthoDB" id="3405809at2"/>
<dbReference type="InterPro" id="IPR045535">
    <property type="entry name" value="ThsA_Macro"/>
</dbReference>
<evidence type="ECO:0000259" key="1">
    <source>
        <dbReference type="Pfam" id="PF20016"/>
    </source>
</evidence>
<dbReference type="EMBL" id="FNVU01000002">
    <property type="protein sequence ID" value="SEF81174.1"/>
    <property type="molecule type" value="Genomic_DNA"/>
</dbReference>
<keyword evidence="3" id="KW-1185">Reference proteome</keyword>
<evidence type="ECO:0000313" key="2">
    <source>
        <dbReference type="EMBL" id="SEF81174.1"/>
    </source>
</evidence>
<feature type="domain" description="Thoeris protein ThsA Macro" evidence="1">
    <location>
        <begin position="67"/>
        <end position="252"/>
    </location>
</feature>
<sequence length="278" mass="30201">MFLRNTMAAFGGISAAVQFFDQLFPRDFPDPGAVTLASVALGVAWGAVRARTKSVVRQEFRHPAMTVVVQAGDLFEQPGHLVVGFSDTFDTAEGGGLLINDTSVQGQLLARRYGGDVQRLDGELSTALAAVAPSAREAPERKPLGKLDRYPVGTVAVLGARPRFVFASAYSRIGNDYVASSSVEEFWYSLNRLWDAVHRHAQRECVAMPLIGSGLSRLDYLDEESLLRLILLSFVAHSRERAICRELRVVLRPADLARINVPEVEAFLATLASGLGGT</sequence>
<dbReference type="AlphaFoldDB" id="A0A1H5V1S8"/>
<evidence type="ECO:0000313" key="3">
    <source>
        <dbReference type="Proteomes" id="UP000236754"/>
    </source>
</evidence>
<protein>
    <recommendedName>
        <fullName evidence="1">Thoeris protein ThsA Macro domain-containing protein</fullName>
    </recommendedName>
</protein>